<proteinExistence type="predicted"/>
<dbReference type="SUPFAM" id="SSF52499">
    <property type="entry name" value="Isochorismatase-like hydrolases"/>
    <property type="match status" value="1"/>
</dbReference>
<dbReference type="RefSeq" id="WP_011038763.1">
    <property type="nucleotide sequence ID" value="NC_007086.1"/>
</dbReference>
<evidence type="ECO:0000256" key="1">
    <source>
        <dbReference type="ARBA" id="ARBA00022801"/>
    </source>
</evidence>
<organism evidence="3 4">
    <name type="scientific">Xanthomonas campestris pv. campestris (strain 8004)</name>
    <dbReference type="NCBI Taxonomy" id="314565"/>
    <lineage>
        <taxon>Bacteria</taxon>
        <taxon>Pseudomonadati</taxon>
        <taxon>Pseudomonadota</taxon>
        <taxon>Gammaproteobacteria</taxon>
        <taxon>Lysobacterales</taxon>
        <taxon>Lysobacteraceae</taxon>
        <taxon>Xanthomonas</taxon>
    </lineage>
</organism>
<dbReference type="HOGENOM" id="CLU_068979_8_4_6"/>
<dbReference type="InterPro" id="IPR050272">
    <property type="entry name" value="Isochorismatase-like_hydrls"/>
</dbReference>
<keyword evidence="1" id="KW-0378">Hydrolase</keyword>
<sequence>MSTQRSALLIVDMFNRFDFDGGEQLAHRAQGAARSIDALAQRYRQAQRPVLYANDNFADWHADLPALIALASQVDARGCEIARLLTPYPQDYQLLKPKHSAFLNTPLSPLLKDLQVEHLVITGVALDVCVLATAIDAAAHGFAVSVPRDCATAETDVRETCARTILQDGFHAALARSASIEPA</sequence>
<protein>
    <submittedName>
        <fullName evidence="3">Isochorismatase-like protein</fullName>
    </submittedName>
</protein>
<name>A0A0H2XBJ5_XANC8</name>
<dbReference type="KEGG" id="xcb:XC_3751"/>
<dbReference type="CDD" id="cd00431">
    <property type="entry name" value="cysteine_hydrolases"/>
    <property type="match status" value="1"/>
</dbReference>
<dbReference type="EMBL" id="CP000050">
    <property type="protein sequence ID" value="AAY50791.1"/>
    <property type="molecule type" value="Genomic_DNA"/>
</dbReference>
<dbReference type="Proteomes" id="UP000000420">
    <property type="component" value="Chromosome"/>
</dbReference>
<feature type="domain" description="Isochorismatase-like" evidence="2">
    <location>
        <begin position="6"/>
        <end position="157"/>
    </location>
</feature>
<gene>
    <name evidence="3" type="ordered locus">XC_3751</name>
</gene>
<reference evidence="3 4" key="1">
    <citation type="journal article" date="2005" name="Genome Res.">
        <title>Comparative and functional genomic analyses of the pathogenicity of phytopathogen Xanthomonas campestris pv. campestris.</title>
        <authorList>
            <person name="Qian W."/>
            <person name="Jia Y."/>
            <person name="Ren S.X."/>
            <person name="He Y.Q."/>
            <person name="Feng J.X."/>
            <person name="Lu L.F."/>
            <person name="Sun Q."/>
            <person name="Ying G."/>
            <person name="Tang D.J."/>
            <person name="Tang H."/>
            <person name="Wu W."/>
            <person name="Hao P."/>
            <person name="Wang L."/>
            <person name="Jiang B.L."/>
            <person name="Zeng S."/>
            <person name="Gu W.Y."/>
            <person name="Lu G."/>
            <person name="Rong L."/>
            <person name="Tian Y."/>
            <person name="Yao Z."/>
            <person name="Fu G."/>
            <person name="Chen B."/>
            <person name="Fang R."/>
            <person name="Qiang B."/>
            <person name="Chen Z."/>
            <person name="Zhao G.P."/>
            <person name="Tang J.L."/>
            <person name="He C."/>
        </authorList>
    </citation>
    <scope>NUCLEOTIDE SEQUENCE [LARGE SCALE GENOMIC DNA]</scope>
    <source>
        <strain evidence="3 4">8004</strain>
    </source>
</reference>
<evidence type="ECO:0000259" key="2">
    <source>
        <dbReference type="Pfam" id="PF00857"/>
    </source>
</evidence>
<dbReference type="InterPro" id="IPR036380">
    <property type="entry name" value="Isochorismatase-like_sf"/>
</dbReference>
<dbReference type="Gene3D" id="3.40.50.850">
    <property type="entry name" value="Isochorismatase-like"/>
    <property type="match status" value="1"/>
</dbReference>
<dbReference type="PANTHER" id="PTHR43540:SF6">
    <property type="entry name" value="ISOCHORISMATASE-LIKE DOMAIN-CONTAINING PROTEIN"/>
    <property type="match status" value="1"/>
</dbReference>
<dbReference type="GO" id="GO:0016787">
    <property type="term" value="F:hydrolase activity"/>
    <property type="evidence" value="ECO:0007669"/>
    <property type="project" value="UniProtKB-KW"/>
</dbReference>
<evidence type="ECO:0000313" key="4">
    <source>
        <dbReference type="Proteomes" id="UP000000420"/>
    </source>
</evidence>
<accession>A0A0H2XBJ5</accession>
<dbReference type="AlphaFoldDB" id="A0A0H2XBJ5"/>
<evidence type="ECO:0000313" key="3">
    <source>
        <dbReference type="EMBL" id="AAY50791.1"/>
    </source>
</evidence>
<dbReference type="InterPro" id="IPR000868">
    <property type="entry name" value="Isochorismatase-like_dom"/>
</dbReference>
<dbReference type="PANTHER" id="PTHR43540">
    <property type="entry name" value="PEROXYUREIDOACRYLATE/UREIDOACRYLATE AMIDOHYDROLASE-RELATED"/>
    <property type="match status" value="1"/>
</dbReference>
<dbReference type="Pfam" id="PF00857">
    <property type="entry name" value="Isochorismatase"/>
    <property type="match status" value="1"/>
</dbReference>